<dbReference type="InterPro" id="IPR008331">
    <property type="entry name" value="Ferritin_DPS_dom"/>
</dbReference>
<protein>
    <submittedName>
        <fullName evidence="4">DNA starvation/stationary phase protection protein</fullName>
    </submittedName>
</protein>
<organism evidence="4 5">
    <name type="scientific">Halobacteriovorax vibrionivorans</name>
    <dbReference type="NCBI Taxonomy" id="2152716"/>
    <lineage>
        <taxon>Bacteria</taxon>
        <taxon>Pseudomonadati</taxon>
        <taxon>Bdellovibrionota</taxon>
        <taxon>Bacteriovoracia</taxon>
        <taxon>Bacteriovoracales</taxon>
        <taxon>Halobacteriovoraceae</taxon>
        <taxon>Halobacteriovorax</taxon>
    </lineage>
</organism>
<dbReference type="InterPro" id="IPR009078">
    <property type="entry name" value="Ferritin-like_SF"/>
</dbReference>
<feature type="domain" description="Ferritin/DPS" evidence="3">
    <location>
        <begin position="5"/>
        <end position="144"/>
    </location>
</feature>
<accession>A0ABY0ICA1</accession>
<evidence type="ECO:0000256" key="1">
    <source>
        <dbReference type="ARBA" id="ARBA00009497"/>
    </source>
</evidence>
<dbReference type="Proteomes" id="UP000443582">
    <property type="component" value="Unassembled WGS sequence"/>
</dbReference>
<comment type="similarity">
    <text evidence="1 2">Belongs to the Dps family.</text>
</comment>
<reference evidence="5" key="1">
    <citation type="journal article" date="2019" name="Int. J. Syst. Evol. Microbiol.">
        <title>Halobacteriovorax valvorus sp. nov., a novel prokaryotic predator isolated from coastal seawater of China.</title>
        <authorList>
            <person name="Chen M.-X."/>
        </authorList>
    </citation>
    <scope>NUCLEOTIDE SEQUENCE [LARGE SCALE GENOMIC DNA]</scope>
    <source>
        <strain evidence="5">BL9</strain>
    </source>
</reference>
<evidence type="ECO:0000313" key="5">
    <source>
        <dbReference type="Proteomes" id="UP000443582"/>
    </source>
</evidence>
<dbReference type="CDD" id="cd01043">
    <property type="entry name" value="DPS"/>
    <property type="match status" value="1"/>
</dbReference>
<evidence type="ECO:0000256" key="2">
    <source>
        <dbReference type="RuleBase" id="RU003875"/>
    </source>
</evidence>
<dbReference type="PANTHER" id="PTHR42932:SF1">
    <property type="entry name" value="GENERAL STRESS PROTEIN 20U"/>
    <property type="match status" value="1"/>
</dbReference>
<dbReference type="SUPFAM" id="SSF47240">
    <property type="entry name" value="Ferritin-like"/>
    <property type="match status" value="1"/>
</dbReference>
<dbReference type="Gene3D" id="1.20.1260.10">
    <property type="match status" value="1"/>
</dbReference>
<dbReference type="InterPro" id="IPR012347">
    <property type="entry name" value="Ferritin-like"/>
</dbReference>
<dbReference type="PIRSF" id="PIRSF005900">
    <property type="entry name" value="Dps"/>
    <property type="match status" value="1"/>
</dbReference>
<proteinExistence type="inferred from homology"/>
<dbReference type="RefSeq" id="WP_115362561.1">
    <property type="nucleotide sequence ID" value="NZ_QDKL01000003.1"/>
</dbReference>
<dbReference type="EMBL" id="QDKL01000003">
    <property type="protein sequence ID" value="RZF20594.1"/>
    <property type="molecule type" value="Genomic_DNA"/>
</dbReference>
<evidence type="ECO:0000259" key="3">
    <source>
        <dbReference type="Pfam" id="PF00210"/>
    </source>
</evidence>
<dbReference type="InterPro" id="IPR023188">
    <property type="entry name" value="DPS_DNA-bd_CS"/>
</dbReference>
<evidence type="ECO:0000313" key="4">
    <source>
        <dbReference type="EMBL" id="RZF20594.1"/>
    </source>
</evidence>
<keyword evidence="5" id="KW-1185">Reference proteome</keyword>
<dbReference type="PROSITE" id="PS00819">
    <property type="entry name" value="DPS_2"/>
    <property type="match status" value="1"/>
</dbReference>
<gene>
    <name evidence="4" type="ORF">DAY19_11455</name>
</gene>
<sequence>MNTINQLKLIQADAQVYFMKLHNIHWNVTGMMFLPIHELTETLYNEFAVIFDDLAERQLQLGEKPVLTMANALEISRIKETNESSFTSKESLEIILKDNDYFLNAFKELSRTADEAGDASTVAYADDKVAWLEKQNWQLKAMLE</sequence>
<dbReference type="Pfam" id="PF00210">
    <property type="entry name" value="Ferritin"/>
    <property type="match status" value="1"/>
</dbReference>
<dbReference type="PRINTS" id="PR01346">
    <property type="entry name" value="HELNAPAPROT"/>
</dbReference>
<dbReference type="InterPro" id="IPR002177">
    <property type="entry name" value="DPS_DNA-bd"/>
</dbReference>
<dbReference type="PANTHER" id="PTHR42932">
    <property type="entry name" value="GENERAL STRESS PROTEIN 20U"/>
    <property type="match status" value="1"/>
</dbReference>
<name>A0ABY0ICA1_9BACT</name>
<comment type="caution">
    <text evidence="4">The sequence shown here is derived from an EMBL/GenBank/DDBJ whole genome shotgun (WGS) entry which is preliminary data.</text>
</comment>